<organism evidence="1">
    <name type="scientific">Graphocephala atropunctata</name>
    <dbReference type="NCBI Taxonomy" id="36148"/>
    <lineage>
        <taxon>Eukaryota</taxon>
        <taxon>Metazoa</taxon>
        <taxon>Ecdysozoa</taxon>
        <taxon>Arthropoda</taxon>
        <taxon>Hexapoda</taxon>
        <taxon>Insecta</taxon>
        <taxon>Pterygota</taxon>
        <taxon>Neoptera</taxon>
        <taxon>Paraneoptera</taxon>
        <taxon>Hemiptera</taxon>
        <taxon>Auchenorrhyncha</taxon>
        <taxon>Membracoidea</taxon>
        <taxon>Cicadellidae</taxon>
        <taxon>Cicadellinae</taxon>
        <taxon>Cicadellini</taxon>
        <taxon>Graphocephala</taxon>
    </lineage>
</organism>
<feature type="non-terminal residue" evidence="1">
    <location>
        <position position="1"/>
    </location>
</feature>
<proteinExistence type="predicted"/>
<dbReference type="EMBL" id="GEBQ01028521">
    <property type="protein sequence ID" value="JAT11456.1"/>
    <property type="molecule type" value="Transcribed_RNA"/>
</dbReference>
<protein>
    <submittedName>
        <fullName evidence="1">Uncharacterized protein</fullName>
    </submittedName>
</protein>
<accession>A0A1B6KJ39</accession>
<name>A0A1B6KJ39_9HEMI</name>
<dbReference type="AlphaFoldDB" id="A0A1B6KJ39"/>
<sequence>PPLLHPVASALACLGAAAWNAHVFPLSWCEMLRSVTHTVADRMQLWSVGPWESAAAMTQSPHGKPQGSAVESLMTSQDGVAHMAGWREVGNHVSTTWLMTS</sequence>
<reference evidence="1" key="1">
    <citation type="submission" date="2015-11" db="EMBL/GenBank/DDBJ databases">
        <title>De novo transcriptome assembly of four potential Pierce s Disease insect vectors from Arizona vineyards.</title>
        <authorList>
            <person name="Tassone E.E."/>
        </authorList>
    </citation>
    <scope>NUCLEOTIDE SEQUENCE</scope>
</reference>
<feature type="non-terminal residue" evidence="1">
    <location>
        <position position="101"/>
    </location>
</feature>
<gene>
    <name evidence="1" type="ORF">g.51963</name>
</gene>
<evidence type="ECO:0000313" key="1">
    <source>
        <dbReference type="EMBL" id="JAT11456.1"/>
    </source>
</evidence>